<accession>A0A917K044</accession>
<evidence type="ECO:0000313" key="3">
    <source>
        <dbReference type="Proteomes" id="UP000657574"/>
    </source>
</evidence>
<dbReference type="RefSeq" id="WP_189309046.1">
    <property type="nucleotide sequence ID" value="NZ_BMQA01000001.1"/>
</dbReference>
<protein>
    <submittedName>
        <fullName evidence="2">Uncharacterized protein</fullName>
    </submittedName>
</protein>
<sequence length="50" mass="5143">MGAELSVATQESDPAEALKAWDGGADLILNAARRPGRPPSPSAVSRPTAR</sequence>
<comment type="caution">
    <text evidence="2">The sequence shown here is derived from an EMBL/GenBank/DDBJ whole genome shotgun (WGS) entry which is preliminary data.</text>
</comment>
<dbReference type="AlphaFoldDB" id="A0A917K044"/>
<name>A0A917K044_9ACTN</name>
<proteinExistence type="predicted"/>
<evidence type="ECO:0000256" key="1">
    <source>
        <dbReference type="SAM" id="MobiDB-lite"/>
    </source>
</evidence>
<dbReference type="EMBL" id="BMQA01000001">
    <property type="protein sequence ID" value="GGI95403.1"/>
    <property type="molecule type" value="Genomic_DNA"/>
</dbReference>
<feature type="region of interest" description="Disordered" evidence="1">
    <location>
        <begin position="30"/>
        <end position="50"/>
    </location>
</feature>
<gene>
    <name evidence="2" type="ORF">GCM10010121_002370</name>
</gene>
<evidence type="ECO:0000313" key="2">
    <source>
        <dbReference type="EMBL" id="GGI95403.1"/>
    </source>
</evidence>
<organism evidence="2 3">
    <name type="scientific">Streptomyces brasiliensis</name>
    <dbReference type="NCBI Taxonomy" id="1954"/>
    <lineage>
        <taxon>Bacteria</taxon>
        <taxon>Bacillati</taxon>
        <taxon>Actinomycetota</taxon>
        <taxon>Actinomycetes</taxon>
        <taxon>Kitasatosporales</taxon>
        <taxon>Streptomycetaceae</taxon>
        <taxon>Streptomyces</taxon>
    </lineage>
</organism>
<reference evidence="2" key="2">
    <citation type="submission" date="2020-09" db="EMBL/GenBank/DDBJ databases">
        <authorList>
            <person name="Sun Q."/>
            <person name="Ohkuma M."/>
        </authorList>
    </citation>
    <scope>NUCLEOTIDE SEQUENCE</scope>
    <source>
        <strain evidence="2">JCM 3086</strain>
    </source>
</reference>
<reference evidence="2" key="1">
    <citation type="journal article" date="2014" name="Int. J. Syst. Evol. Microbiol.">
        <title>Complete genome sequence of Corynebacterium casei LMG S-19264T (=DSM 44701T), isolated from a smear-ripened cheese.</title>
        <authorList>
            <consortium name="US DOE Joint Genome Institute (JGI-PGF)"/>
            <person name="Walter F."/>
            <person name="Albersmeier A."/>
            <person name="Kalinowski J."/>
            <person name="Ruckert C."/>
        </authorList>
    </citation>
    <scope>NUCLEOTIDE SEQUENCE</scope>
    <source>
        <strain evidence="2">JCM 3086</strain>
    </source>
</reference>
<keyword evidence="3" id="KW-1185">Reference proteome</keyword>
<dbReference type="Proteomes" id="UP000657574">
    <property type="component" value="Unassembled WGS sequence"/>
</dbReference>